<gene>
    <name evidence="1" type="ORF">PUN28_011362</name>
</gene>
<dbReference type="EMBL" id="JADYXP020000011">
    <property type="protein sequence ID" value="KAL0113995.1"/>
    <property type="molecule type" value="Genomic_DNA"/>
</dbReference>
<dbReference type="AlphaFoldDB" id="A0AAW2FFZ8"/>
<accession>A0AAW2FFZ8</accession>
<evidence type="ECO:0000313" key="2">
    <source>
        <dbReference type="Proteomes" id="UP001430953"/>
    </source>
</evidence>
<proteinExistence type="predicted"/>
<comment type="caution">
    <text evidence="1">The sequence shown here is derived from an EMBL/GenBank/DDBJ whole genome shotgun (WGS) entry which is preliminary data.</text>
</comment>
<sequence length="145" mass="16579">MTNRCDRAIRIISNDLFNCPTKRCFSIKIQFCLRSKGTLIDEYKSVSTCPSRCCVCSCWEINTPFLYLILQPSSLRTMRSHCVVSGKNISPFPVARLVINTIKYSGIRPSPCKYVDKRERPTKFSLRACRIKVNVTFSNGNNRAL</sequence>
<evidence type="ECO:0000313" key="1">
    <source>
        <dbReference type="EMBL" id="KAL0113995.1"/>
    </source>
</evidence>
<dbReference type="Proteomes" id="UP001430953">
    <property type="component" value="Unassembled WGS sequence"/>
</dbReference>
<protein>
    <submittedName>
        <fullName evidence="1">Uncharacterized protein</fullName>
    </submittedName>
</protein>
<reference evidence="1 2" key="1">
    <citation type="submission" date="2023-03" db="EMBL/GenBank/DDBJ databases">
        <title>High recombination rates correlate with genetic variation in Cardiocondyla obscurior ants.</title>
        <authorList>
            <person name="Errbii M."/>
        </authorList>
    </citation>
    <scope>NUCLEOTIDE SEQUENCE [LARGE SCALE GENOMIC DNA]</scope>
    <source>
        <strain evidence="1">Alpha-2009</strain>
        <tissue evidence="1">Whole body</tissue>
    </source>
</reference>
<keyword evidence="2" id="KW-1185">Reference proteome</keyword>
<name>A0AAW2FFZ8_9HYME</name>
<organism evidence="1 2">
    <name type="scientific">Cardiocondyla obscurior</name>
    <dbReference type="NCBI Taxonomy" id="286306"/>
    <lineage>
        <taxon>Eukaryota</taxon>
        <taxon>Metazoa</taxon>
        <taxon>Ecdysozoa</taxon>
        <taxon>Arthropoda</taxon>
        <taxon>Hexapoda</taxon>
        <taxon>Insecta</taxon>
        <taxon>Pterygota</taxon>
        <taxon>Neoptera</taxon>
        <taxon>Endopterygota</taxon>
        <taxon>Hymenoptera</taxon>
        <taxon>Apocrita</taxon>
        <taxon>Aculeata</taxon>
        <taxon>Formicoidea</taxon>
        <taxon>Formicidae</taxon>
        <taxon>Myrmicinae</taxon>
        <taxon>Cardiocondyla</taxon>
    </lineage>
</organism>